<evidence type="ECO:0000313" key="3">
    <source>
        <dbReference type="EMBL" id="AMO21499.2"/>
    </source>
</evidence>
<feature type="domain" description="HTH cro/C1-type" evidence="2">
    <location>
        <begin position="7"/>
        <end position="61"/>
    </location>
</feature>
<dbReference type="GO" id="GO:0003677">
    <property type="term" value="F:DNA binding"/>
    <property type="evidence" value="ECO:0007669"/>
    <property type="project" value="UniProtKB-KW"/>
</dbReference>
<accession>A0AAI8CJS8</accession>
<evidence type="ECO:0000313" key="5">
    <source>
        <dbReference type="Proteomes" id="UP000304840"/>
    </source>
</evidence>
<keyword evidence="1" id="KW-0238">DNA-binding</keyword>
<reference evidence="4" key="2">
    <citation type="submission" date="2019-05" db="EMBL/GenBank/DDBJ databases">
        <title>Flavobacterium columnare strain B185, complete genome.</title>
        <authorList>
            <person name="Sundberg L.-R."/>
            <person name="Papponen P."/>
            <person name="Laanto E."/>
        </authorList>
    </citation>
    <scope>NUCLEOTIDE SEQUENCE</scope>
    <source>
        <strain evidence="4 5">B185</strain>
    </source>
</reference>
<reference evidence="5" key="1">
    <citation type="submission" date="2016-03" db="EMBL/GenBank/DDBJ databases">
        <title>Flavobacterium columnare strain B185, complete genome.</title>
        <authorList>
            <person name="Sundberg L.-R."/>
            <person name="Papponen P."/>
            <person name="Laanto E."/>
        </authorList>
    </citation>
    <scope>NUCLEOTIDE SEQUENCE [LARGE SCALE GENOMIC DNA]</scope>
    <source>
        <strain evidence="5">B185</strain>
    </source>
</reference>
<dbReference type="EMBL" id="CP010992">
    <property type="protein sequence ID" value="AMO21499.2"/>
    <property type="molecule type" value="Genomic_DNA"/>
</dbReference>
<evidence type="ECO:0000259" key="2">
    <source>
        <dbReference type="PROSITE" id="PS50943"/>
    </source>
</evidence>
<dbReference type="Gene3D" id="1.10.260.40">
    <property type="entry name" value="lambda repressor-like DNA-binding domains"/>
    <property type="match status" value="1"/>
</dbReference>
<protein>
    <submittedName>
        <fullName evidence="4">Helix-turn-helix transcriptional regulator</fullName>
    </submittedName>
</protein>
<dbReference type="CDD" id="cd00093">
    <property type="entry name" value="HTH_XRE"/>
    <property type="match status" value="1"/>
</dbReference>
<evidence type="ECO:0000256" key="1">
    <source>
        <dbReference type="ARBA" id="ARBA00023125"/>
    </source>
</evidence>
<proteinExistence type="predicted"/>
<evidence type="ECO:0000313" key="4">
    <source>
        <dbReference type="EMBL" id="AMO21500.2"/>
    </source>
</evidence>
<dbReference type="AlphaFoldDB" id="A0AAI8CJS8"/>
<dbReference type="PANTHER" id="PTHR46558:SF4">
    <property type="entry name" value="DNA-BIDING PHAGE PROTEIN"/>
    <property type="match status" value="1"/>
</dbReference>
<gene>
    <name evidence="3" type="ORF">UN65_10290</name>
    <name evidence="4" type="ORF">UN65_10325</name>
</gene>
<dbReference type="SMART" id="SM00530">
    <property type="entry name" value="HTH_XRE"/>
    <property type="match status" value="1"/>
</dbReference>
<dbReference type="Pfam" id="PF01381">
    <property type="entry name" value="HTH_3"/>
    <property type="match status" value="1"/>
</dbReference>
<dbReference type="EMBL" id="CP010992">
    <property type="protein sequence ID" value="AMO21500.2"/>
    <property type="molecule type" value="Genomic_DNA"/>
</dbReference>
<dbReference type="PANTHER" id="PTHR46558">
    <property type="entry name" value="TRACRIPTIONAL REGULATORY PROTEIN-RELATED-RELATED"/>
    <property type="match status" value="1"/>
</dbReference>
<name>A0AAI8CJS8_9FLAO</name>
<dbReference type="Proteomes" id="UP000304840">
    <property type="component" value="Chromosome"/>
</dbReference>
<dbReference type="InterPro" id="IPR010982">
    <property type="entry name" value="Lambda_DNA-bd_dom_sf"/>
</dbReference>
<dbReference type="PROSITE" id="PS50943">
    <property type="entry name" value="HTH_CROC1"/>
    <property type="match status" value="1"/>
</dbReference>
<dbReference type="RefSeq" id="WP_138425498.1">
    <property type="nucleotide sequence ID" value="NZ_CP010992.1"/>
</dbReference>
<dbReference type="InterPro" id="IPR001387">
    <property type="entry name" value="Cro/C1-type_HTH"/>
</dbReference>
<reference evidence="4 5" key="3">
    <citation type="submission" date="2019-05" db="EMBL/GenBank/DDBJ databases">
        <authorList>
            <person name="Ravantti J.J."/>
        </authorList>
    </citation>
    <scope>NUCLEOTIDE SEQUENCE [LARGE SCALE GENOMIC DNA]</scope>
    <source>
        <strain evidence="4 5">B185</strain>
    </source>
</reference>
<sequence length="121" mass="13977">MNTGVNIKKIREQKGLTQQTIADLIVMHRSNYSKIESGQRELSIDALNKIAKYFGMTTDEIINFEDGTPTEVTVEDKTILEQVKLIQELEPEEKNMVFKMIDTFLTKKKFKDFFNKNVASL</sequence>
<organism evidence="4 5">
    <name type="scientific">Flavobacterium columnare</name>
    <dbReference type="NCBI Taxonomy" id="996"/>
    <lineage>
        <taxon>Bacteria</taxon>
        <taxon>Pseudomonadati</taxon>
        <taxon>Bacteroidota</taxon>
        <taxon>Flavobacteriia</taxon>
        <taxon>Flavobacteriales</taxon>
        <taxon>Flavobacteriaceae</taxon>
        <taxon>Flavobacterium</taxon>
    </lineage>
</organism>
<dbReference type="SUPFAM" id="SSF47413">
    <property type="entry name" value="lambda repressor-like DNA-binding domains"/>
    <property type="match status" value="1"/>
</dbReference>